<keyword evidence="2 7" id="KW-0132">Cell division</keyword>
<dbReference type="InterPro" id="IPR005761">
    <property type="entry name" value="UDP-N-AcMur-Glu-dNH2Pim_ligase"/>
</dbReference>
<gene>
    <name evidence="7" type="primary">murE</name>
    <name evidence="12" type="ORF">SAMN05192553_11439</name>
</gene>
<comment type="function">
    <text evidence="7">Catalyzes the addition of meso-diaminopimelic acid to the nucleotide precursor UDP-N-acetylmuramoyl-L-alanyl-D-glutamate (UMAG) in the biosynthesis of bacterial cell-wall peptidoglycan.</text>
</comment>
<comment type="cofactor">
    <cofactor evidence="7">
        <name>Mg(2+)</name>
        <dbReference type="ChEBI" id="CHEBI:18420"/>
    </cofactor>
</comment>
<dbReference type="GO" id="GO:0008360">
    <property type="term" value="P:regulation of cell shape"/>
    <property type="evidence" value="ECO:0007669"/>
    <property type="project" value="UniProtKB-KW"/>
</dbReference>
<comment type="catalytic activity">
    <reaction evidence="7">
        <text>UDP-N-acetyl-alpha-D-muramoyl-L-alanyl-D-glutamate + meso-2,6-diaminopimelate + ATP = UDP-N-acetyl-alpha-D-muramoyl-L-alanyl-gamma-D-glutamyl-meso-2,6-diaminopimelate + ADP + phosphate + H(+)</text>
        <dbReference type="Rhea" id="RHEA:23676"/>
        <dbReference type="ChEBI" id="CHEBI:15378"/>
        <dbReference type="ChEBI" id="CHEBI:30616"/>
        <dbReference type="ChEBI" id="CHEBI:43474"/>
        <dbReference type="ChEBI" id="CHEBI:57791"/>
        <dbReference type="ChEBI" id="CHEBI:83900"/>
        <dbReference type="ChEBI" id="CHEBI:83905"/>
        <dbReference type="ChEBI" id="CHEBI:456216"/>
        <dbReference type="EC" id="6.3.2.13"/>
    </reaction>
</comment>
<dbReference type="Pfam" id="PF01225">
    <property type="entry name" value="Mur_ligase"/>
    <property type="match status" value="1"/>
</dbReference>
<dbReference type="Gene3D" id="3.40.1190.10">
    <property type="entry name" value="Mur-like, catalytic domain"/>
    <property type="match status" value="1"/>
</dbReference>
<evidence type="ECO:0000256" key="2">
    <source>
        <dbReference type="ARBA" id="ARBA00022618"/>
    </source>
</evidence>
<keyword evidence="7 12" id="KW-0436">Ligase</keyword>
<keyword evidence="7" id="KW-0067">ATP-binding</keyword>
<dbReference type="OrthoDB" id="9800958at2"/>
<dbReference type="InterPro" id="IPR013221">
    <property type="entry name" value="Mur_ligase_cen"/>
</dbReference>
<sequence length="488" mass="53707">MSKPLKDIVYKVSLVSTKGAMDVPISRIAFDSREVGEGVVFVAIPGTQVDGHAYIEKALDNGASAIVCEQLPERLEEGITYVQVINAARSLGLMAANFYGNPSEKLTLVAVTGTNGKTTTVTLLHQLFSELGYATGLLSTVENRIKDQVLASSHTTPDVLAINELLVKMLENGCTHCFMEASSHAIVQERTAGLKFAGALFSNISHDHLDYHGDFDSYIKAKKKLFDELPKDAFALINADDKRGRVMLQNCRARPFTFGLKYPADFKAKILANSLHGLELDFEGKQVWFRLIGEFNAYNLLGVLGIALLLDEEEEEVLRQLSKLKGAVGRFDQVVYGGITAIVDYAHTPDALENVLKTIQKLRTGGETLITLVGCGGNRDRSKRPLMAKIACNLSDRVIFTSDNPRDEDPMEIIREMEGGINPVDQKKTLSLADRRSAIKTACSLAKKGDILLIAGKGHETYQEIQGVKHPFDDKKVVKEFLELLHKE</sequence>
<dbReference type="InterPro" id="IPR036565">
    <property type="entry name" value="Mur-like_cat_sf"/>
</dbReference>
<protein>
    <recommendedName>
        <fullName evidence="7">UDP-N-acetylmuramoyl-L-alanyl-D-glutamate--2,6-diaminopimelate ligase</fullName>
        <ecNumber evidence="7">6.3.2.13</ecNumber>
    </recommendedName>
    <alternativeName>
        <fullName evidence="7">Meso-A2pm-adding enzyme</fullName>
    </alternativeName>
    <alternativeName>
        <fullName evidence="7">Meso-diaminopimelate-adding enzyme</fullName>
    </alternativeName>
    <alternativeName>
        <fullName evidence="7">UDP-MurNAc-L-Ala-D-Glu:meso-diaminopimelate ligase</fullName>
    </alternativeName>
    <alternativeName>
        <fullName evidence="7">UDP-MurNAc-tripeptide synthetase</fullName>
    </alternativeName>
    <alternativeName>
        <fullName evidence="7">UDP-N-acetylmuramyl-tripeptide synthetase</fullName>
    </alternativeName>
</protein>
<evidence type="ECO:0000256" key="1">
    <source>
        <dbReference type="ARBA" id="ARBA00005898"/>
    </source>
</evidence>
<dbReference type="EMBL" id="FNZH01000014">
    <property type="protein sequence ID" value="SEJ80053.1"/>
    <property type="molecule type" value="Genomic_DNA"/>
</dbReference>
<feature type="short sequence motif" description="Meso-diaminopimelate recognition motif" evidence="7">
    <location>
        <begin position="403"/>
        <end position="406"/>
    </location>
</feature>
<feature type="binding site" evidence="7">
    <location>
        <begin position="403"/>
        <end position="406"/>
    </location>
    <ligand>
        <name>meso-2,6-diaminopimelate</name>
        <dbReference type="ChEBI" id="CHEBI:57791"/>
    </ligand>
</feature>
<keyword evidence="7" id="KW-0460">Magnesium</keyword>
<dbReference type="Pfam" id="PF02875">
    <property type="entry name" value="Mur_ligase_C"/>
    <property type="match status" value="1"/>
</dbReference>
<keyword evidence="7" id="KW-0547">Nucleotide-binding</keyword>
<dbReference type="GO" id="GO:0051301">
    <property type="term" value="P:cell division"/>
    <property type="evidence" value="ECO:0007669"/>
    <property type="project" value="UniProtKB-KW"/>
</dbReference>
<evidence type="ECO:0000256" key="7">
    <source>
        <dbReference type="HAMAP-Rule" id="MF_00208"/>
    </source>
</evidence>
<evidence type="ECO:0000313" key="13">
    <source>
        <dbReference type="Proteomes" id="UP000199403"/>
    </source>
</evidence>
<keyword evidence="5 7" id="KW-0131">Cell cycle</keyword>
<evidence type="ECO:0000259" key="9">
    <source>
        <dbReference type="Pfam" id="PF01225"/>
    </source>
</evidence>
<dbReference type="GO" id="GO:0009252">
    <property type="term" value="P:peptidoglycan biosynthetic process"/>
    <property type="evidence" value="ECO:0007669"/>
    <property type="project" value="UniProtKB-UniRule"/>
</dbReference>
<evidence type="ECO:0000256" key="4">
    <source>
        <dbReference type="ARBA" id="ARBA00022984"/>
    </source>
</evidence>
<feature type="domain" description="Mur ligase N-terminal catalytic" evidence="9">
    <location>
        <begin position="25"/>
        <end position="99"/>
    </location>
</feature>
<evidence type="ECO:0000256" key="8">
    <source>
        <dbReference type="RuleBase" id="RU004135"/>
    </source>
</evidence>
<dbReference type="Proteomes" id="UP000199403">
    <property type="component" value="Unassembled WGS sequence"/>
</dbReference>
<dbReference type="NCBIfam" id="NF001126">
    <property type="entry name" value="PRK00139.1-4"/>
    <property type="match status" value="1"/>
</dbReference>
<comment type="PTM">
    <text evidence="7">Carboxylation is probably crucial for Mg(2+) binding and, consequently, for the gamma-phosphate positioning of ATP.</text>
</comment>
<evidence type="ECO:0000256" key="5">
    <source>
        <dbReference type="ARBA" id="ARBA00023306"/>
    </source>
</evidence>
<dbReference type="InterPro" id="IPR036615">
    <property type="entry name" value="Mur_ligase_C_dom_sf"/>
</dbReference>
<dbReference type="STRING" id="1416801.SAMN05192553_11439"/>
<comment type="caution">
    <text evidence="7">Lacks conserved residue(s) required for the propagation of feature annotation.</text>
</comment>
<evidence type="ECO:0000259" key="10">
    <source>
        <dbReference type="Pfam" id="PF02875"/>
    </source>
</evidence>
<dbReference type="UniPathway" id="UPA00219"/>
<dbReference type="GO" id="GO:0005524">
    <property type="term" value="F:ATP binding"/>
    <property type="evidence" value="ECO:0007669"/>
    <property type="project" value="UniProtKB-UniRule"/>
</dbReference>
<accession>A0A1H7BQU0</accession>
<dbReference type="RefSeq" id="WP_092178814.1">
    <property type="nucleotide sequence ID" value="NZ_FNZH01000014.1"/>
</dbReference>
<dbReference type="InterPro" id="IPR004101">
    <property type="entry name" value="Mur_ligase_C"/>
</dbReference>
<evidence type="ECO:0000256" key="3">
    <source>
        <dbReference type="ARBA" id="ARBA00022960"/>
    </source>
</evidence>
<dbReference type="GO" id="GO:0005737">
    <property type="term" value="C:cytoplasm"/>
    <property type="evidence" value="ECO:0007669"/>
    <property type="project" value="UniProtKB-SubCell"/>
</dbReference>
<dbReference type="SUPFAM" id="SSF53623">
    <property type="entry name" value="MurD-like peptide ligases, catalytic domain"/>
    <property type="match status" value="1"/>
</dbReference>
<dbReference type="PANTHER" id="PTHR23135">
    <property type="entry name" value="MUR LIGASE FAMILY MEMBER"/>
    <property type="match status" value="1"/>
</dbReference>
<dbReference type="EC" id="6.3.2.13" evidence="7"/>
<keyword evidence="13" id="KW-1185">Reference proteome</keyword>
<proteinExistence type="inferred from homology"/>
<dbReference type="GO" id="GO:0008765">
    <property type="term" value="F:UDP-N-acetylmuramoylalanyl-D-glutamate-2,6-diaminopimelate ligase activity"/>
    <property type="evidence" value="ECO:0007669"/>
    <property type="project" value="UniProtKB-UniRule"/>
</dbReference>
<evidence type="ECO:0000313" key="12">
    <source>
        <dbReference type="EMBL" id="SEJ80053.1"/>
    </source>
</evidence>
<comment type="pathway">
    <text evidence="7 8">Cell wall biogenesis; peptidoglycan biosynthesis.</text>
</comment>
<feature type="domain" description="Mur ligase C-terminal" evidence="10">
    <location>
        <begin position="329"/>
        <end position="458"/>
    </location>
</feature>
<feature type="binding site" evidence="7">
    <location>
        <position position="32"/>
    </location>
    <ligand>
        <name>UDP-N-acetyl-alpha-D-muramoyl-L-alanyl-D-glutamate</name>
        <dbReference type="ChEBI" id="CHEBI:83900"/>
    </ligand>
</feature>
<feature type="binding site" evidence="7">
    <location>
        <begin position="113"/>
        <end position="119"/>
    </location>
    <ligand>
        <name>ATP</name>
        <dbReference type="ChEBI" id="CHEBI:30616"/>
    </ligand>
</feature>
<dbReference type="InterPro" id="IPR035911">
    <property type="entry name" value="MurE/MurF_N"/>
</dbReference>
<comment type="subcellular location">
    <subcellularLocation>
        <location evidence="7 8">Cytoplasm</location>
    </subcellularLocation>
</comment>
<feature type="domain" description="Mur ligase central" evidence="11">
    <location>
        <begin position="111"/>
        <end position="306"/>
    </location>
</feature>
<dbReference type="Gene3D" id="3.40.1390.10">
    <property type="entry name" value="MurE/MurF, N-terminal domain"/>
    <property type="match status" value="1"/>
</dbReference>
<feature type="modified residue" description="N6-carboxylysine" evidence="7">
    <location>
        <position position="222"/>
    </location>
</feature>
<keyword evidence="4 7" id="KW-0573">Peptidoglycan synthesis</keyword>
<dbReference type="InterPro" id="IPR000713">
    <property type="entry name" value="Mur_ligase_N"/>
</dbReference>
<feature type="binding site" evidence="7">
    <location>
        <position position="456"/>
    </location>
    <ligand>
        <name>meso-2,6-diaminopimelate</name>
        <dbReference type="ChEBI" id="CHEBI:57791"/>
    </ligand>
</feature>
<feature type="binding site" evidence="7">
    <location>
        <position position="379"/>
    </location>
    <ligand>
        <name>meso-2,6-diaminopimelate</name>
        <dbReference type="ChEBI" id="CHEBI:57791"/>
    </ligand>
</feature>
<reference evidence="13" key="1">
    <citation type="submission" date="2016-10" db="EMBL/GenBank/DDBJ databases">
        <authorList>
            <person name="Varghese N."/>
            <person name="Submissions S."/>
        </authorList>
    </citation>
    <scope>NUCLEOTIDE SEQUENCE [LARGE SCALE GENOMIC DNA]</scope>
    <source>
        <strain evidence="13">IBRC-M 10761</strain>
    </source>
</reference>
<dbReference type="SUPFAM" id="SSF53244">
    <property type="entry name" value="MurD-like peptide ligases, peptide-binding domain"/>
    <property type="match status" value="1"/>
</dbReference>
<keyword evidence="6 7" id="KW-0961">Cell wall biogenesis/degradation</keyword>
<dbReference type="NCBIfam" id="TIGR01085">
    <property type="entry name" value="murE"/>
    <property type="match status" value="1"/>
</dbReference>
<feature type="binding site" evidence="7">
    <location>
        <position position="182"/>
    </location>
    <ligand>
        <name>UDP-N-acetyl-alpha-D-muramoyl-L-alanyl-D-glutamate</name>
        <dbReference type="ChEBI" id="CHEBI:83900"/>
    </ligand>
</feature>
<comment type="similarity">
    <text evidence="1 7">Belongs to the MurCDEF family. MurE subfamily.</text>
</comment>
<dbReference type="Gene3D" id="3.90.190.20">
    <property type="entry name" value="Mur ligase, C-terminal domain"/>
    <property type="match status" value="1"/>
</dbReference>
<feature type="binding site" evidence="7">
    <location>
        <position position="188"/>
    </location>
    <ligand>
        <name>UDP-N-acetyl-alpha-D-muramoyl-L-alanyl-D-glutamate</name>
        <dbReference type="ChEBI" id="CHEBI:83900"/>
    </ligand>
</feature>
<organism evidence="12 13">
    <name type="scientific">Cyclobacterium xiamenense</name>
    <dbReference type="NCBI Taxonomy" id="1297121"/>
    <lineage>
        <taxon>Bacteria</taxon>
        <taxon>Pseudomonadati</taxon>
        <taxon>Bacteroidota</taxon>
        <taxon>Cytophagia</taxon>
        <taxon>Cytophagales</taxon>
        <taxon>Cyclobacteriaceae</taxon>
        <taxon>Cyclobacterium</taxon>
    </lineage>
</organism>
<name>A0A1H7BQU0_9BACT</name>
<dbReference type="HAMAP" id="MF_00208">
    <property type="entry name" value="MurE"/>
    <property type="match status" value="1"/>
</dbReference>
<feature type="binding site" evidence="7">
    <location>
        <begin position="155"/>
        <end position="156"/>
    </location>
    <ligand>
        <name>UDP-N-acetyl-alpha-D-muramoyl-L-alanyl-D-glutamate</name>
        <dbReference type="ChEBI" id="CHEBI:83900"/>
    </ligand>
</feature>
<dbReference type="Pfam" id="PF08245">
    <property type="entry name" value="Mur_ligase_M"/>
    <property type="match status" value="1"/>
</dbReference>
<keyword evidence="3 7" id="KW-0133">Cell shape</keyword>
<evidence type="ECO:0000256" key="6">
    <source>
        <dbReference type="ARBA" id="ARBA00023316"/>
    </source>
</evidence>
<evidence type="ECO:0000259" key="11">
    <source>
        <dbReference type="Pfam" id="PF08245"/>
    </source>
</evidence>
<feature type="binding site" evidence="7">
    <location>
        <position position="460"/>
    </location>
    <ligand>
        <name>meso-2,6-diaminopimelate</name>
        <dbReference type="ChEBI" id="CHEBI:57791"/>
    </ligand>
</feature>
<feature type="binding site" evidence="7">
    <location>
        <position position="190"/>
    </location>
    <ligand>
        <name>UDP-N-acetyl-alpha-D-muramoyl-L-alanyl-D-glutamate</name>
        <dbReference type="ChEBI" id="CHEBI:83900"/>
    </ligand>
</feature>
<dbReference type="GO" id="GO:0071555">
    <property type="term" value="P:cell wall organization"/>
    <property type="evidence" value="ECO:0007669"/>
    <property type="project" value="UniProtKB-KW"/>
</dbReference>
<dbReference type="GO" id="GO:0000287">
    <property type="term" value="F:magnesium ion binding"/>
    <property type="evidence" value="ECO:0007669"/>
    <property type="project" value="UniProtKB-UniRule"/>
</dbReference>
<keyword evidence="7" id="KW-0963">Cytoplasm</keyword>
<dbReference type="SUPFAM" id="SSF63418">
    <property type="entry name" value="MurE/MurF N-terminal domain"/>
    <property type="match status" value="1"/>
</dbReference>
<dbReference type="AlphaFoldDB" id="A0A1H7BQU0"/>
<dbReference type="PANTHER" id="PTHR23135:SF4">
    <property type="entry name" value="UDP-N-ACETYLMURAMOYL-L-ALANYL-D-GLUTAMATE--2,6-DIAMINOPIMELATE LIGASE MURE HOMOLOG, CHLOROPLASTIC"/>
    <property type="match status" value="1"/>
</dbReference>